<sequence length="143" mass="16776">MRFLLLFITGFLLFSCQNTAEIKKPTWLIGKWKRTNNQPDKLTYEFWSNDFSGIGFTLKEKDTVFKEVLHIITKNNSLFLQVTGVNEAPTLFVFTQQTDTSFTAENKLNEFPKVIQYWKENNQLKAKVANDEFSIDFVFDKIE</sequence>
<organism evidence="2 3">
    <name type="scientific">Tenacibaculum singaporense</name>
    <dbReference type="NCBI Taxonomy" id="2358479"/>
    <lineage>
        <taxon>Bacteria</taxon>
        <taxon>Pseudomonadati</taxon>
        <taxon>Bacteroidota</taxon>
        <taxon>Flavobacteriia</taxon>
        <taxon>Flavobacteriales</taxon>
        <taxon>Flavobacteriaceae</taxon>
        <taxon>Tenacibaculum</taxon>
    </lineage>
</organism>
<protein>
    <recommendedName>
        <fullName evidence="4">Lipocalin-like domain-containing protein</fullName>
    </recommendedName>
</protein>
<dbReference type="Proteomes" id="UP000274593">
    <property type="component" value="Chromosome"/>
</dbReference>
<keyword evidence="1" id="KW-0732">Signal</keyword>
<name>A0A3S8R9Y5_9FLAO</name>
<keyword evidence="3" id="KW-1185">Reference proteome</keyword>
<evidence type="ECO:0000313" key="2">
    <source>
        <dbReference type="EMBL" id="AZJ36629.1"/>
    </source>
</evidence>
<reference evidence="2 3" key="1">
    <citation type="submission" date="2018-09" db="EMBL/GenBank/DDBJ databases">
        <title>Insights into the microbiota of Asian seabass (Lates calcarifer) with tenacibaculosis symptoms and description of sp. nov. Tenacibaculum singaporense.</title>
        <authorList>
            <person name="Miyake S."/>
            <person name="Soh M."/>
            <person name="Azman M.N."/>
            <person name="Ngoh S.Y."/>
            <person name="Orban L."/>
        </authorList>
    </citation>
    <scope>NUCLEOTIDE SEQUENCE [LARGE SCALE GENOMIC DNA]</scope>
    <source>
        <strain evidence="2 3">DSM 106434</strain>
    </source>
</reference>
<evidence type="ECO:0008006" key="4">
    <source>
        <dbReference type="Google" id="ProtNLM"/>
    </source>
</evidence>
<gene>
    <name evidence="2" type="ORF">D6T69_14245</name>
</gene>
<dbReference type="PROSITE" id="PS51257">
    <property type="entry name" value="PROKAR_LIPOPROTEIN"/>
    <property type="match status" value="1"/>
</dbReference>
<dbReference type="RefSeq" id="WP_125068539.1">
    <property type="nucleotide sequence ID" value="NZ_CP032548.1"/>
</dbReference>
<evidence type="ECO:0000256" key="1">
    <source>
        <dbReference type="SAM" id="SignalP"/>
    </source>
</evidence>
<accession>A0A3S8R9Y5</accession>
<proteinExistence type="predicted"/>
<dbReference type="AlphaFoldDB" id="A0A3S8R9Y5"/>
<evidence type="ECO:0000313" key="3">
    <source>
        <dbReference type="Proteomes" id="UP000274593"/>
    </source>
</evidence>
<dbReference type="KEGG" id="tsig:D6T69_14245"/>
<dbReference type="EMBL" id="CP032548">
    <property type="protein sequence ID" value="AZJ36629.1"/>
    <property type="molecule type" value="Genomic_DNA"/>
</dbReference>
<feature type="signal peptide" evidence="1">
    <location>
        <begin position="1"/>
        <end position="20"/>
    </location>
</feature>
<feature type="chain" id="PRO_5019360592" description="Lipocalin-like domain-containing protein" evidence="1">
    <location>
        <begin position="21"/>
        <end position="143"/>
    </location>
</feature>